<name>A0A2K3QD27_9HYPO</name>
<keyword evidence="2" id="KW-1185">Reference proteome</keyword>
<proteinExistence type="predicted"/>
<accession>A0A2K3QD27</accession>
<sequence>MCLGGHLAVRA</sequence>
<comment type="caution">
    <text evidence="1">The sequence shown here is derived from an EMBL/GenBank/DDBJ whole genome shotgun (WGS) entry which is preliminary data.</text>
</comment>
<evidence type="ECO:0000313" key="1">
    <source>
        <dbReference type="EMBL" id="PNY25445.1"/>
    </source>
</evidence>
<protein>
    <submittedName>
        <fullName evidence="1">Uncharacterized protein</fullName>
    </submittedName>
</protein>
<feature type="non-terminal residue" evidence="1">
    <location>
        <position position="11"/>
    </location>
</feature>
<organism evidence="1 2">
    <name type="scientific">Tolypocladium capitatum</name>
    <dbReference type="NCBI Taxonomy" id="45235"/>
    <lineage>
        <taxon>Eukaryota</taxon>
        <taxon>Fungi</taxon>
        <taxon>Dikarya</taxon>
        <taxon>Ascomycota</taxon>
        <taxon>Pezizomycotina</taxon>
        <taxon>Sordariomycetes</taxon>
        <taxon>Hypocreomycetidae</taxon>
        <taxon>Hypocreales</taxon>
        <taxon>Ophiocordycipitaceae</taxon>
        <taxon>Tolypocladium</taxon>
    </lineage>
</organism>
<gene>
    <name evidence="1" type="ORF">TCAP_04614</name>
</gene>
<reference evidence="1 2" key="1">
    <citation type="submission" date="2017-08" db="EMBL/GenBank/DDBJ databases">
        <title>Harnessing the power of phylogenomics to disentangle the directionality and signatures of interkingdom host jumping in the parasitic fungal genus Tolypocladium.</title>
        <authorList>
            <person name="Quandt C.A."/>
            <person name="Patterson W."/>
            <person name="Spatafora J.W."/>
        </authorList>
    </citation>
    <scope>NUCLEOTIDE SEQUENCE [LARGE SCALE GENOMIC DNA]</scope>
    <source>
        <strain evidence="1 2">CBS 113982</strain>
    </source>
</reference>
<dbReference type="EMBL" id="NRSZ01000742">
    <property type="protein sequence ID" value="PNY25445.1"/>
    <property type="molecule type" value="Genomic_DNA"/>
</dbReference>
<evidence type="ECO:0000313" key="2">
    <source>
        <dbReference type="Proteomes" id="UP000236621"/>
    </source>
</evidence>
<dbReference type="Proteomes" id="UP000236621">
    <property type="component" value="Unassembled WGS sequence"/>
</dbReference>